<comment type="caution">
    <text evidence="2">The sequence shown here is derived from an EMBL/GenBank/DDBJ whole genome shotgun (WGS) entry which is preliminary data.</text>
</comment>
<feature type="region of interest" description="Disordered" evidence="1">
    <location>
        <begin position="107"/>
        <end position="138"/>
    </location>
</feature>
<feature type="region of interest" description="Disordered" evidence="1">
    <location>
        <begin position="74"/>
        <end position="95"/>
    </location>
</feature>
<dbReference type="PANTHER" id="PTHR20208">
    <property type="entry name" value="STRUCTURE-SPECIFIC ENDONUCLEASE SUBUNIT SLX1"/>
    <property type="match status" value="1"/>
</dbReference>
<evidence type="ECO:0000256" key="1">
    <source>
        <dbReference type="SAM" id="MobiDB-lite"/>
    </source>
</evidence>
<sequence>MMLTLPSWEPLNLTLNFFSTKYITHTNGCLRLPQQMRVKISTMDELPCYDEDHALECSFEQEEENDEEYVYMEPHMDDESSTSSNPSVEEVKELLCSNKPPERIRQCRKASGLTSFSGIEDGSMKQLRQKSTPSNSEV</sequence>
<dbReference type="Proteomes" id="UP000639772">
    <property type="component" value="Chromosome 3"/>
</dbReference>
<dbReference type="OrthoDB" id="24645at2759"/>
<evidence type="ECO:0000313" key="2">
    <source>
        <dbReference type="EMBL" id="KAG0490427.1"/>
    </source>
</evidence>
<dbReference type="AlphaFoldDB" id="A0A835RR34"/>
<dbReference type="GO" id="GO:0008821">
    <property type="term" value="F:crossover junction DNA endonuclease activity"/>
    <property type="evidence" value="ECO:0007669"/>
    <property type="project" value="TreeGrafter"/>
</dbReference>
<dbReference type="GO" id="GO:0017108">
    <property type="term" value="F:5'-flap endonuclease activity"/>
    <property type="evidence" value="ECO:0007669"/>
    <property type="project" value="TreeGrafter"/>
</dbReference>
<name>A0A835RR34_VANPL</name>
<protein>
    <submittedName>
        <fullName evidence="2">Uncharacterized protein</fullName>
    </submittedName>
</protein>
<dbReference type="GO" id="GO:0000724">
    <property type="term" value="P:double-strand break repair via homologous recombination"/>
    <property type="evidence" value="ECO:0007669"/>
    <property type="project" value="TreeGrafter"/>
</dbReference>
<dbReference type="PANTHER" id="PTHR20208:SF10">
    <property type="entry name" value="STRUCTURE-SPECIFIC ENDONUCLEASE SUBUNIT SLX1"/>
    <property type="match status" value="1"/>
</dbReference>
<dbReference type="InterPro" id="IPR050381">
    <property type="entry name" value="SLX1_endonuclease"/>
</dbReference>
<feature type="compositionally biased region" description="Polar residues" evidence="1">
    <location>
        <begin position="129"/>
        <end position="138"/>
    </location>
</feature>
<dbReference type="EMBL" id="JADCNM010000003">
    <property type="protein sequence ID" value="KAG0490427.1"/>
    <property type="molecule type" value="Genomic_DNA"/>
</dbReference>
<evidence type="ECO:0000313" key="3">
    <source>
        <dbReference type="Proteomes" id="UP000639772"/>
    </source>
</evidence>
<proteinExistence type="predicted"/>
<organism evidence="2 3">
    <name type="scientific">Vanilla planifolia</name>
    <name type="common">Vanilla</name>
    <dbReference type="NCBI Taxonomy" id="51239"/>
    <lineage>
        <taxon>Eukaryota</taxon>
        <taxon>Viridiplantae</taxon>
        <taxon>Streptophyta</taxon>
        <taxon>Embryophyta</taxon>
        <taxon>Tracheophyta</taxon>
        <taxon>Spermatophyta</taxon>
        <taxon>Magnoliopsida</taxon>
        <taxon>Liliopsida</taxon>
        <taxon>Asparagales</taxon>
        <taxon>Orchidaceae</taxon>
        <taxon>Vanilloideae</taxon>
        <taxon>Vanilleae</taxon>
        <taxon>Vanilla</taxon>
    </lineage>
</organism>
<accession>A0A835RR34</accession>
<gene>
    <name evidence="2" type="ORF">HPP92_007290</name>
</gene>
<reference evidence="2 3" key="1">
    <citation type="journal article" date="2020" name="Nat. Food">
        <title>A phased Vanilla planifolia genome enables genetic improvement of flavour and production.</title>
        <authorList>
            <person name="Hasing T."/>
            <person name="Tang H."/>
            <person name="Brym M."/>
            <person name="Khazi F."/>
            <person name="Huang T."/>
            <person name="Chambers A.H."/>
        </authorList>
    </citation>
    <scope>NUCLEOTIDE SEQUENCE [LARGE SCALE GENOMIC DNA]</scope>
    <source>
        <tissue evidence="2">Leaf</tissue>
    </source>
</reference>
<dbReference type="GO" id="GO:0033557">
    <property type="term" value="C:Slx1-Slx4 complex"/>
    <property type="evidence" value="ECO:0007669"/>
    <property type="project" value="TreeGrafter"/>
</dbReference>